<reference evidence="2" key="1">
    <citation type="submission" date="2020-08" db="EMBL/GenBank/DDBJ databases">
        <title>Genome sequencing and assembly of the red palm weevil Rhynchophorus ferrugineus.</title>
        <authorList>
            <person name="Dias G.B."/>
            <person name="Bergman C.M."/>
            <person name="Manee M."/>
        </authorList>
    </citation>
    <scope>NUCLEOTIDE SEQUENCE</scope>
    <source>
        <strain evidence="2">AA-2017</strain>
        <tissue evidence="2">Whole larva</tissue>
    </source>
</reference>
<keyword evidence="3" id="KW-1185">Reference proteome</keyword>
<sequence length="79" mass="8803">MVVPCPLMWREKARQLSKGRRSNLCDGIPRSSNNPTDRTTPSGNQPPDATPPPTAATAHKNTPSQIRPIRRRICLRCDN</sequence>
<organism evidence="2 3">
    <name type="scientific">Rhynchophorus ferrugineus</name>
    <name type="common">Red palm weevil</name>
    <name type="synonym">Curculio ferrugineus</name>
    <dbReference type="NCBI Taxonomy" id="354439"/>
    <lineage>
        <taxon>Eukaryota</taxon>
        <taxon>Metazoa</taxon>
        <taxon>Ecdysozoa</taxon>
        <taxon>Arthropoda</taxon>
        <taxon>Hexapoda</taxon>
        <taxon>Insecta</taxon>
        <taxon>Pterygota</taxon>
        <taxon>Neoptera</taxon>
        <taxon>Endopterygota</taxon>
        <taxon>Coleoptera</taxon>
        <taxon>Polyphaga</taxon>
        <taxon>Cucujiformia</taxon>
        <taxon>Curculionidae</taxon>
        <taxon>Dryophthorinae</taxon>
        <taxon>Rhynchophorus</taxon>
    </lineage>
</organism>
<feature type="compositionally biased region" description="Polar residues" evidence="1">
    <location>
        <begin position="30"/>
        <end position="45"/>
    </location>
</feature>
<accession>A0A834I6P5</accession>
<protein>
    <submittedName>
        <fullName evidence="2">Uncharacterized protein</fullName>
    </submittedName>
</protein>
<dbReference type="Proteomes" id="UP000625711">
    <property type="component" value="Unassembled WGS sequence"/>
</dbReference>
<gene>
    <name evidence="2" type="ORF">GWI33_013644</name>
</gene>
<dbReference type="EMBL" id="JAACXV010013344">
    <property type="protein sequence ID" value="KAF7273652.1"/>
    <property type="molecule type" value="Genomic_DNA"/>
</dbReference>
<feature type="compositionally biased region" description="Low complexity" evidence="1">
    <location>
        <begin position="55"/>
        <end position="67"/>
    </location>
</feature>
<evidence type="ECO:0000256" key="1">
    <source>
        <dbReference type="SAM" id="MobiDB-lite"/>
    </source>
</evidence>
<feature type="region of interest" description="Disordered" evidence="1">
    <location>
        <begin position="14"/>
        <end position="67"/>
    </location>
</feature>
<dbReference type="AlphaFoldDB" id="A0A834I6P5"/>
<comment type="caution">
    <text evidence="2">The sequence shown here is derived from an EMBL/GenBank/DDBJ whole genome shotgun (WGS) entry which is preliminary data.</text>
</comment>
<name>A0A834I6P5_RHYFE</name>
<evidence type="ECO:0000313" key="2">
    <source>
        <dbReference type="EMBL" id="KAF7273652.1"/>
    </source>
</evidence>
<proteinExistence type="predicted"/>
<evidence type="ECO:0000313" key="3">
    <source>
        <dbReference type="Proteomes" id="UP000625711"/>
    </source>
</evidence>